<gene>
    <name evidence="5" type="primary">LOC127366581</name>
</gene>
<dbReference type="RefSeq" id="XP_051261609.1">
    <property type="nucleotide sequence ID" value="XM_051405649.1"/>
</dbReference>
<reference evidence="5" key="2">
    <citation type="submission" date="2025-09" db="UniProtKB">
        <authorList>
            <consortium name="Ensembl"/>
        </authorList>
    </citation>
    <scope>IDENTIFICATION</scope>
</reference>
<dbReference type="GeneTree" id="ENSGT00940000163304"/>
<organism evidence="5 6">
    <name type="scientific">Dicentrarchus labrax</name>
    <name type="common">European seabass</name>
    <name type="synonym">Morone labrax</name>
    <dbReference type="NCBI Taxonomy" id="13489"/>
    <lineage>
        <taxon>Eukaryota</taxon>
        <taxon>Metazoa</taxon>
        <taxon>Chordata</taxon>
        <taxon>Craniata</taxon>
        <taxon>Vertebrata</taxon>
        <taxon>Euteleostomi</taxon>
        <taxon>Actinopterygii</taxon>
        <taxon>Neopterygii</taxon>
        <taxon>Teleostei</taxon>
        <taxon>Neoteleostei</taxon>
        <taxon>Acanthomorphata</taxon>
        <taxon>Eupercaria</taxon>
        <taxon>Moronidae</taxon>
        <taxon>Dicentrarchus</taxon>
    </lineage>
</organism>
<dbReference type="InterPro" id="IPR050918">
    <property type="entry name" value="CNF-like_PLA2_Inhibitor"/>
</dbReference>
<name>A0A8P4KGL7_DICLA</name>
<dbReference type="SUPFAM" id="SSF57302">
    <property type="entry name" value="Snake toxin-like"/>
    <property type="match status" value="2"/>
</dbReference>
<dbReference type="InterPro" id="IPR016054">
    <property type="entry name" value="LY6_UPA_recep-like"/>
</dbReference>
<feature type="chain" id="PRO_5035817245" description="UPAR/Ly6 domain-containing protein" evidence="3">
    <location>
        <begin position="19"/>
        <end position="205"/>
    </location>
</feature>
<dbReference type="GO" id="GO:0005576">
    <property type="term" value="C:extracellular region"/>
    <property type="evidence" value="ECO:0007669"/>
    <property type="project" value="UniProtKB-SubCell"/>
</dbReference>
<dbReference type="PANTHER" id="PTHR20914:SF26">
    <property type="entry name" value="PHOSPHOLIPASE A2 INHIBITOR CNF-LIKE"/>
    <property type="match status" value="1"/>
</dbReference>
<feature type="domain" description="UPAR/Ly6" evidence="4">
    <location>
        <begin position="19"/>
        <end position="109"/>
    </location>
</feature>
<evidence type="ECO:0000259" key="4">
    <source>
        <dbReference type="SMART" id="SM00134"/>
    </source>
</evidence>
<accession>A0A8P4KGL7</accession>
<dbReference type="SMART" id="SM00134">
    <property type="entry name" value="LU"/>
    <property type="match status" value="2"/>
</dbReference>
<dbReference type="Ensembl" id="ENSDLAT00005067776.1">
    <property type="protein sequence ID" value="ENSDLAP00005073286.1"/>
    <property type="gene ID" value="ENSDLAG00005033699.1"/>
</dbReference>
<evidence type="ECO:0000313" key="6">
    <source>
        <dbReference type="Proteomes" id="UP000694389"/>
    </source>
</evidence>
<proteinExistence type="predicted"/>
<dbReference type="GeneID" id="127366581"/>
<reference evidence="5" key="1">
    <citation type="submission" date="2025-08" db="UniProtKB">
        <authorList>
            <consortium name="Ensembl"/>
        </authorList>
    </citation>
    <scope>IDENTIFICATION</scope>
</reference>
<dbReference type="Proteomes" id="UP000694389">
    <property type="component" value="Unassembled WGS sequence"/>
</dbReference>
<evidence type="ECO:0000256" key="1">
    <source>
        <dbReference type="ARBA" id="ARBA00004613"/>
    </source>
</evidence>
<dbReference type="InterPro" id="IPR045860">
    <property type="entry name" value="Snake_toxin-like_sf"/>
</dbReference>
<dbReference type="AlphaFoldDB" id="A0A8P4KGL7"/>
<keyword evidence="6" id="KW-1185">Reference proteome</keyword>
<dbReference type="Pfam" id="PF00021">
    <property type="entry name" value="UPAR_LY6"/>
    <property type="match status" value="2"/>
</dbReference>
<protein>
    <recommendedName>
        <fullName evidence="4">UPAR/Ly6 domain-containing protein</fullName>
    </recommendedName>
</protein>
<keyword evidence="3" id="KW-0732">Signal</keyword>
<evidence type="ECO:0000313" key="5">
    <source>
        <dbReference type="Ensembl" id="ENSDLAP00005073286.1"/>
    </source>
</evidence>
<feature type="domain" description="UPAR/Ly6" evidence="4">
    <location>
        <begin position="111"/>
        <end position="196"/>
    </location>
</feature>
<sequence>MHLLTLFFGTVLLHKAYTLTCYECPMGSRGTCTDTQKECPAQCAAIRVTSYAGGSKLVDAHMKSCAAALECGEGSINFGVAKTVITSKCCHSNLCNTQPVPEPSRFSPNGRKCFQCDGQTCTATLNCEGNEDHCISTTVKVGGTKSTVKGCASKMVCSNTAAAELKDTVGGDFSCCEGDYCNSASSTSAGLLLLVTPLISLVMFS</sequence>
<dbReference type="OMA" id="MCPEYAS"/>
<dbReference type="Gene3D" id="2.10.60.10">
    <property type="entry name" value="CD59"/>
    <property type="match status" value="2"/>
</dbReference>
<evidence type="ECO:0000256" key="2">
    <source>
        <dbReference type="ARBA" id="ARBA00022525"/>
    </source>
</evidence>
<dbReference type="OrthoDB" id="5945173at2759"/>
<dbReference type="PANTHER" id="PTHR20914">
    <property type="entry name" value="LY6/PLAUR DOMAIN-CONTAINING PROTEIN 8"/>
    <property type="match status" value="1"/>
</dbReference>
<evidence type="ECO:0000256" key="3">
    <source>
        <dbReference type="SAM" id="SignalP"/>
    </source>
</evidence>
<feature type="signal peptide" evidence="3">
    <location>
        <begin position="1"/>
        <end position="18"/>
    </location>
</feature>
<comment type="subcellular location">
    <subcellularLocation>
        <location evidence="1">Secreted</location>
    </subcellularLocation>
</comment>
<keyword evidence="2" id="KW-0964">Secreted</keyword>